<dbReference type="OrthoDB" id="571340at2"/>
<keyword evidence="3" id="KW-1185">Reference proteome</keyword>
<dbReference type="AlphaFoldDB" id="A0A4Y8ZXM2"/>
<dbReference type="EMBL" id="SPDV01000001">
    <property type="protein sequence ID" value="TFI60192.1"/>
    <property type="molecule type" value="Genomic_DNA"/>
</dbReference>
<gene>
    <name evidence="2" type="ORF">E2493_00300</name>
</gene>
<feature type="compositionally biased region" description="Basic and acidic residues" evidence="1">
    <location>
        <begin position="10"/>
        <end position="21"/>
    </location>
</feature>
<name>A0A4Y8ZXM2_9SPHN</name>
<accession>A0A4Y8ZXM2</accession>
<feature type="region of interest" description="Disordered" evidence="1">
    <location>
        <begin position="1"/>
        <end position="24"/>
    </location>
</feature>
<dbReference type="Proteomes" id="UP000298213">
    <property type="component" value="Unassembled WGS sequence"/>
</dbReference>
<organism evidence="2 3">
    <name type="scientific">Sphingomonas parva</name>
    <dbReference type="NCBI Taxonomy" id="2555898"/>
    <lineage>
        <taxon>Bacteria</taxon>
        <taxon>Pseudomonadati</taxon>
        <taxon>Pseudomonadota</taxon>
        <taxon>Alphaproteobacteria</taxon>
        <taxon>Sphingomonadales</taxon>
        <taxon>Sphingomonadaceae</taxon>
        <taxon>Sphingomonas</taxon>
    </lineage>
</organism>
<comment type="caution">
    <text evidence="2">The sequence shown here is derived from an EMBL/GenBank/DDBJ whole genome shotgun (WGS) entry which is preliminary data.</text>
</comment>
<evidence type="ECO:0000313" key="2">
    <source>
        <dbReference type="EMBL" id="TFI60192.1"/>
    </source>
</evidence>
<protein>
    <recommendedName>
        <fullName evidence="4">Ferritin-like domain-containing protein</fullName>
    </recommendedName>
</protein>
<sequence>MQRGPTSLHARPEHVENERGSARGAARPGCLCRFVRPPRPDPLRSSRLRPSPKEIEMYHHNFTYGAVLDASARAAWRIEDILPPGAKLDFNCDFMPEALARTDAAPGVDSNERRILNHIRGHEYLSIFGLVEEFILPFVLDHARPQLDGDDLRVRALLGFAGEEAKHIQLFRQFHALFTASFGTPCEMIGPAQAIAAEILRHDVLAVALLILHIEWMSQRHYLESIRDDAGVDPLFKSLLKHHWMEEAQHARLDTLMVEALAAGRNAESIARAVDEYLEMGAFLDGGLASQTRLNLDAFEAATGRALDPDHRATLQAQQHQALRWSYIGSGMTHPKFQASLAALGGAAQTHINQVAPAFY</sequence>
<dbReference type="InterPro" id="IPR009078">
    <property type="entry name" value="Ferritin-like_SF"/>
</dbReference>
<evidence type="ECO:0000256" key="1">
    <source>
        <dbReference type="SAM" id="MobiDB-lite"/>
    </source>
</evidence>
<reference evidence="2 3" key="1">
    <citation type="submission" date="2019-03" db="EMBL/GenBank/DDBJ databases">
        <title>Genome sequence of Sphingomonas sp. 17J27-24.</title>
        <authorList>
            <person name="Kim M."/>
            <person name="Maeng S."/>
            <person name="Sathiyaraj S."/>
        </authorList>
    </citation>
    <scope>NUCLEOTIDE SEQUENCE [LARGE SCALE GENOMIC DNA]</scope>
    <source>
        <strain evidence="2 3">17J27-24</strain>
    </source>
</reference>
<dbReference type="SUPFAM" id="SSF47240">
    <property type="entry name" value="Ferritin-like"/>
    <property type="match status" value="1"/>
</dbReference>
<evidence type="ECO:0008006" key="4">
    <source>
        <dbReference type="Google" id="ProtNLM"/>
    </source>
</evidence>
<evidence type="ECO:0000313" key="3">
    <source>
        <dbReference type="Proteomes" id="UP000298213"/>
    </source>
</evidence>
<proteinExistence type="predicted"/>